<feature type="transmembrane region" description="Helical" evidence="1">
    <location>
        <begin position="21"/>
        <end position="41"/>
    </location>
</feature>
<evidence type="ECO:0000313" key="2">
    <source>
        <dbReference type="EMBL" id="RMA77861.1"/>
    </source>
</evidence>
<comment type="caution">
    <text evidence="2">The sequence shown here is derived from an EMBL/GenBank/DDBJ whole genome shotgun (WGS) entry which is preliminary data.</text>
</comment>
<sequence length="46" mass="5280">MNDNVNVGIPAEAYSFFGLPLFWWVSILIFAGIILAAAHLYRKRRK</sequence>
<evidence type="ECO:0000313" key="3">
    <source>
        <dbReference type="Proteomes" id="UP000280368"/>
    </source>
</evidence>
<organism evidence="2 3">
    <name type="scientific">Flavobacterium weaverense</name>
    <dbReference type="NCBI Taxonomy" id="271156"/>
    <lineage>
        <taxon>Bacteria</taxon>
        <taxon>Pseudomonadati</taxon>
        <taxon>Bacteroidota</taxon>
        <taxon>Flavobacteriia</taxon>
        <taxon>Flavobacteriales</taxon>
        <taxon>Flavobacteriaceae</taxon>
        <taxon>Flavobacterium</taxon>
    </lineage>
</organism>
<dbReference type="EMBL" id="REFH01000007">
    <property type="protein sequence ID" value="RMA77861.1"/>
    <property type="molecule type" value="Genomic_DNA"/>
</dbReference>
<keyword evidence="3" id="KW-1185">Reference proteome</keyword>
<keyword evidence="1" id="KW-0812">Transmembrane</keyword>
<dbReference type="RefSeq" id="WP_147440524.1">
    <property type="nucleotide sequence ID" value="NZ_CBCSGA010000002.1"/>
</dbReference>
<accession>A0A3L9ZY98</accession>
<evidence type="ECO:0000256" key="1">
    <source>
        <dbReference type="SAM" id="Phobius"/>
    </source>
</evidence>
<gene>
    <name evidence="2" type="ORF">BC961_0211</name>
</gene>
<dbReference type="Proteomes" id="UP000280368">
    <property type="component" value="Unassembled WGS sequence"/>
</dbReference>
<protein>
    <submittedName>
        <fullName evidence="2">Uncharacterized protein</fullName>
    </submittedName>
</protein>
<reference evidence="2 3" key="1">
    <citation type="submission" date="2018-10" db="EMBL/GenBank/DDBJ databases">
        <title>Genomic Encyclopedia of Archaeal and Bacterial Type Strains, Phase II (KMG-II): from individual species to whole genera.</title>
        <authorList>
            <person name="Goeker M."/>
        </authorList>
    </citation>
    <scope>NUCLEOTIDE SEQUENCE [LARGE SCALE GENOMIC DNA]</scope>
    <source>
        <strain evidence="2 3">DSM 19727</strain>
    </source>
</reference>
<name>A0A3L9ZY98_9FLAO</name>
<proteinExistence type="predicted"/>
<keyword evidence="1" id="KW-0472">Membrane</keyword>
<keyword evidence="1" id="KW-1133">Transmembrane helix</keyword>
<dbReference type="AlphaFoldDB" id="A0A3L9ZY98"/>